<evidence type="ECO:0000313" key="2">
    <source>
        <dbReference type="Proteomes" id="UP000289437"/>
    </source>
</evidence>
<dbReference type="EMBL" id="RDSM01000002">
    <property type="protein sequence ID" value="RXH56231.1"/>
    <property type="molecule type" value="Genomic_DNA"/>
</dbReference>
<dbReference type="SUPFAM" id="SSF46785">
    <property type="entry name" value="Winged helix' DNA-binding domain"/>
    <property type="match status" value="1"/>
</dbReference>
<name>A0A4Q0T3U6_9BACT</name>
<dbReference type="AlphaFoldDB" id="A0A4Q0T3U6"/>
<organism evidence="1 2">
    <name type="scientific">Granulicella sibirica</name>
    <dbReference type="NCBI Taxonomy" id="2479048"/>
    <lineage>
        <taxon>Bacteria</taxon>
        <taxon>Pseudomonadati</taxon>
        <taxon>Acidobacteriota</taxon>
        <taxon>Terriglobia</taxon>
        <taxon>Terriglobales</taxon>
        <taxon>Acidobacteriaceae</taxon>
        <taxon>Granulicella</taxon>
    </lineage>
</organism>
<dbReference type="Pfam" id="PF02082">
    <property type="entry name" value="Rrf2"/>
    <property type="match status" value="1"/>
</dbReference>
<dbReference type="PANTHER" id="PTHR33221:SF15">
    <property type="entry name" value="HTH-TYPE TRANSCRIPTIONAL REGULATOR YWGB-RELATED"/>
    <property type="match status" value="1"/>
</dbReference>
<dbReference type="Gene3D" id="1.10.10.10">
    <property type="entry name" value="Winged helix-like DNA-binding domain superfamily/Winged helix DNA-binding domain"/>
    <property type="match status" value="1"/>
</dbReference>
<reference evidence="2" key="2">
    <citation type="submission" date="2019-02" db="EMBL/GenBank/DDBJ databases">
        <title>Granulicella sibirica sp. nov., a psychrotolerant acidobacterium isolated from an organic soil layer in forested tundra, West Siberia.</title>
        <authorList>
            <person name="Oshkin I.Y."/>
            <person name="Kulichevskaya I.S."/>
            <person name="Rijpstra W.I.C."/>
            <person name="Sinninghe Damste J.S."/>
            <person name="Rakitin A.L."/>
            <person name="Ravin N.V."/>
            <person name="Dedysh S.N."/>
        </authorList>
    </citation>
    <scope>NUCLEOTIDE SEQUENCE [LARGE SCALE GENOMIC DNA]</scope>
    <source>
        <strain evidence="2">AF10</strain>
    </source>
</reference>
<dbReference type="InterPro" id="IPR036388">
    <property type="entry name" value="WH-like_DNA-bd_sf"/>
</dbReference>
<reference evidence="1 2" key="1">
    <citation type="submission" date="2018-11" db="EMBL/GenBank/DDBJ databases">
        <authorList>
            <person name="Mardanov A.V."/>
            <person name="Ravin N.V."/>
            <person name="Dedysh S.N."/>
        </authorList>
    </citation>
    <scope>NUCLEOTIDE SEQUENCE [LARGE SCALE GENOMIC DNA]</scope>
    <source>
        <strain evidence="1 2">AF10</strain>
    </source>
</reference>
<comment type="caution">
    <text evidence="1">The sequence shown here is derived from an EMBL/GenBank/DDBJ whole genome shotgun (WGS) entry which is preliminary data.</text>
</comment>
<evidence type="ECO:0000313" key="1">
    <source>
        <dbReference type="EMBL" id="RXH56231.1"/>
    </source>
</evidence>
<dbReference type="InterPro" id="IPR000944">
    <property type="entry name" value="Tscrpt_reg_Rrf2"/>
</dbReference>
<dbReference type="InterPro" id="IPR036390">
    <property type="entry name" value="WH_DNA-bd_sf"/>
</dbReference>
<accession>A0A4Q0T3U6</accession>
<protein>
    <submittedName>
        <fullName evidence="1">Rrf2 family transcriptional regulator, group III</fullName>
    </submittedName>
</protein>
<dbReference type="GO" id="GO:0005829">
    <property type="term" value="C:cytosol"/>
    <property type="evidence" value="ECO:0007669"/>
    <property type="project" value="TreeGrafter"/>
</dbReference>
<dbReference type="PANTHER" id="PTHR33221">
    <property type="entry name" value="WINGED HELIX-TURN-HELIX TRANSCRIPTIONAL REGULATOR, RRF2 FAMILY"/>
    <property type="match status" value="1"/>
</dbReference>
<dbReference type="GO" id="GO:0003700">
    <property type="term" value="F:DNA-binding transcription factor activity"/>
    <property type="evidence" value="ECO:0007669"/>
    <property type="project" value="TreeGrafter"/>
</dbReference>
<keyword evidence="2" id="KW-1185">Reference proteome</keyword>
<proteinExistence type="predicted"/>
<gene>
    <name evidence="1" type="ORF">GRAN_3088</name>
</gene>
<dbReference type="Proteomes" id="UP000289437">
    <property type="component" value="Unassembled WGS sequence"/>
</dbReference>
<sequence>MLGMAESGQFRLGLRLLTVLAKGPGTMHTSAAIAEELGESPVVVRRMFLLLHKAGLIEQKKGPNGGAKLMIPAKQIGVGTVYGAVSKGWLVVGDASVDGVMKKVRAEAIAAMNETTLNQVVKKLRKA</sequence>
<dbReference type="PROSITE" id="PS51197">
    <property type="entry name" value="HTH_RRF2_2"/>
    <property type="match status" value="1"/>
</dbReference>